<dbReference type="Pfam" id="PF14691">
    <property type="entry name" value="Fer4_20"/>
    <property type="match status" value="1"/>
</dbReference>
<evidence type="ECO:0000256" key="5">
    <source>
        <dbReference type="ARBA" id="ARBA00023014"/>
    </source>
</evidence>
<dbReference type="Pfam" id="PF07992">
    <property type="entry name" value="Pyr_redox_2"/>
    <property type="match status" value="1"/>
</dbReference>
<organism evidence="9 10">
    <name type="scientific">Sphingopyxis panaciterrulae</name>
    <dbReference type="NCBI Taxonomy" id="462372"/>
    <lineage>
        <taxon>Bacteria</taxon>
        <taxon>Pseudomonadati</taxon>
        <taxon>Pseudomonadota</taxon>
        <taxon>Alphaproteobacteria</taxon>
        <taxon>Sphingomonadales</taxon>
        <taxon>Sphingomonadaceae</taxon>
        <taxon>Sphingopyxis</taxon>
    </lineage>
</organism>
<dbReference type="RefSeq" id="WP_184097194.1">
    <property type="nucleotide sequence ID" value="NZ_JACIJH010000004.1"/>
</dbReference>
<dbReference type="SUPFAM" id="SSF51971">
    <property type="entry name" value="Nucleotide-binding domain"/>
    <property type="match status" value="1"/>
</dbReference>
<feature type="domain" description="FAD/NAD(P)-binding" evidence="7">
    <location>
        <begin position="151"/>
        <end position="453"/>
    </location>
</feature>
<dbReference type="GO" id="GO:0004355">
    <property type="term" value="F:glutamate synthase (NADPH) activity"/>
    <property type="evidence" value="ECO:0007669"/>
    <property type="project" value="UniProtKB-EC"/>
</dbReference>
<dbReference type="GO" id="GO:0051539">
    <property type="term" value="F:4 iron, 4 sulfur cluster binding"/>
    <property type="evidence" value="ECO:0007669"/>
    <property type="project" value="UniProtKB-KW"/>
</dbReference>
<keyword evidence="1" id="KW-0004">4Fe-4S</keyword>
<evidence type="ECO:0000313" key="9">
    <source>
        <dbReference type="EMBL" id="MBB5706356.1"/>
    </source>
</evidence>
<dbReference type="Proteomes" id="UP000537161">
    <property type="component" value="Unassembled WGS sequence"/>
</dbReference>
<dbReference type="GO" id="GO:0016040">
    <property type="term" value="F:glutamate synthase (NADH) activity"/>
    <property type="evidence" value="ECO:0007669"/>
    <property type="project" value="UniProtKB-EC"/>
</dbReference>
<dbReference type="PANTHER" id="PTHR42783:SF3">
    <property type="entry name" value="GLUTAMATE SYNTHASE [NADPH] SMALL CHAIN-RELATED"/>
    <property type="match status" value="1"/>
</dbReference>
<dbReference type="SUPFAM" id="SSF46548">
    <property type="entry name" value="alpha-helical ferredoxin"/>
    <property type="match status" value="1"/>
</dbReference>
<dbReference type="PRINTS" id="PR00419">
    <property type="entry name" value="ADXRDTASE"/>
</dbReference>
<keyword evidence="2" id="KW-0479">Metal-binding</keyword>
<evidence type="ECO:0000256" key="3">
    <source>
        <dbReference type="ARBA" id="ARBA00023002"/>
    </source>
</evidence>
<evidence type="ECO:0000256" key="2">
    <source>
        <dbReference type="ARBA" id="ARBA00022723"/>
    </source>
</evidence>
<keyword evidence="10" id="KW-1185">Reference proteome</keyword>
<reference evidence="9 10" key="1">
    <citation type="submission" date="2020-08" db="EMBL/GenBank/DDBJ databases">
        <title>Genomic Encyclopedia of Type Strains, Phase IV (KMG-IV): sequencing the most valuable type-strain genomes for metagenomic binning, comparative biology and taxonomic classification.</title>
        <authorList>
            <person name="Goeker M."/>
        </authorList>
    </citation>
    <scope>NUCLEOTIDE SEQUENCE [LARGE SCALE GENOMIC DNA]</scope>
    <source>
        <strain evidence="9 10">DSM 27163</strain>
    </source>
</reference>
<dbReference type="Gene3D" id="3.50.50.60">
    <property type="entry name" value="FAD/NAD(P)-binding domain"/>
    <property type="match status" value="2"/>
</dbReference>
<dbReference type="Gene3D" id="1.10.1060.10">
    <property type="entry name" value="Alpha-helical ferredoxin"/>
    <property type="match status" value="1"/>
</dbReference>
<evidence type="ECO:0000256" key="6">
    <source>
        <dbReference type="SAM" id="MobiDB-lite"/>
    </source>
</evidence>
<dbReference type="InterPro" id="IPR009051">
    <property type="entry name" value="Helical_ferredxn"/>
</dbReference>
<evidence type="ECO:0000256" key="4">
    <source>
        <dbReference type="ARBA" id="ARBA00023004"/>
    </source>
</evidence>
<dbReference type="InterPro" id="IPR036188">
    <property type="entry name" value="FAD/NAD-bd_sf"/>
</dbReference>
<keyword evidence="4" id="KW-0408">Iron</keyword>
<evidence type="ECO:0000259" key="8">
    <source>
        <dbReference type="Pfam" id="PF14691"/>
    </source>
</evidence>
<dbReference type="InterPro" id="IPR028261">
    <property type="entry name" value="DPD_II"/>
</dbReference>
<keyword evidence="3 9" id="KW-0560">Oxidoreductase</keyword>
<dbReference type="EC" id="1.4.1.13" evidence="9"/>
<feature type="region of interest" description="Disordered" evidence="6">
    <location>
        <begin position="1"/>
        <end position="25"/>
    </location>
</feature>
<protein>
    <submittedName>
        <fullName evidence="9">Glutamate synthase (NADPH/NADH) small chain</fullName>
        <ecNumber evidence="9">1.4.1.13</ecNumber>
        <ecNumber evidence="9">1.4.1.14</ecNumber>
    </submittedName>
</protein>
<evidence type="ECO:0000313" key="10">
    <source>
        <dbReference type="Proteomes" id="UP000537161"/>
    </source>
</evidence>
<gene>
    <name evidence="9" type="ORF">FHR21_001708</name>
</gene>
<keyword evidence="5" id="KW-0411">Iron-sulfur</keyword>
<dbReference type="EMBL" id="JACIJH010000004">
    <property type="protein sequence ID" value="MBB5706356.1"/>
    <property type="molecule type" value="Genomic_DNA"/>
</dbReference>
<dbReference type="NCBIfam" id="TIGR01318">
    <property type="entry name" value="gltD_gamma_fam"/>
    <property type="match status" value="1"/>
</dbReference>
<evidence type="ECO:0000259" key="7">
    <source>
        <dbReference type="Pfam" id="PF07992"/>
    </source>
</evidence>
<evidence type="ECO:0000256" key="1">
    <source>
        <dbReference type="ARBA" id="ARBA00022485"/>
    </source>
</evidence>
<sequence length="480" mass="52261">MASDRMLQFVERDQQYPGKRSPEERARDFREIAERYAAPDADAQAARCSQCGVPYCAVHCPLHNHIPDWLRLTAEGRLREAYELSNATSTMPEICGRICPQDRLCEGNCVIEFSGHGAVTIGSVEKYITDTAWAEGWVEPARVGPATGQSVGIVGAGPAGLTAAEHLRAAGHEVHVYDRHDRAGGLLTYGIPGFKLEKDVVMRRIERLVEAGIHFHLGFEVGRDATLDVLRRRHDAMLIATGVYKAREIAVPGNEAEGVIAALDYLIASNRKGFGDAVPAFDDGRLDAKGRHVVVVGGGDTAMDCVRTAVRQGAKSVKCLYRRDRDNMPGSQREVANAEEEGVEFVWLSAPERFTADKRVKQVAVAGMRLGAPDASGRHSPEADPGRSFDLPADMVIKALGFDPEDLPQLFGAPELSVTRWGTLRVDHQTMMTSLPGVFAAGDIVRGASLVVWGIRDGTDVADQMSKWLKAKAKDERKAA</sequence>
<feature type="compositionally biased region" description="Basic and acidic residues" evidence="6">
    <location>
        <begin position="10"/>
        <end position="25"/>
    </location>
</feature>
<dbReference type="GO" id="GO:0046872">
    <property type="term" value="F:metal ion binding"/>
    <property type="evidence" value="ECO:0007669"/>
    <property type="project" value="UniProtKB-KW"/>
</dbReference>
<proteinExistence type="predicted"/>
<dbReference type="AlphaFoldDB" id="A0A7W9B5J0"/>
<dbReference type="InterPro" id="IPR006006">
    <property type="entry name" value="GltD-like"/>
</dbReference>
<comment type="caution">
    <text evidence="9">The sequence shown here is derived from an EMBL/GenBank/DDBJ whole genome shotgun (WGS) entry which is preliminary data.</text>
</comment>
<accession>A0A7W9B5J0</accession>
<dbReference type="EC" id="1.4.1.14" evidence="9"/>
<dbReference type="PANTHER" id="PTHR42783">
    <property type="entry name" value="GLUTAMATE SYNTHASE [NADPH] SMALL CHAIN"/>
    <property type="match status" value="1"/>
</dbReference>
<feature type="domain" description="Dihydroprymidine dehydrogenase" evidence="8">
    <location>
        <begin position="25"/>
        <end position="136"/>
    </location>
</feature>
<dbReference type="InterPro" id="IPR023753">
    <property type="entry name" value="FAD/NAD-binding_dom"/>
</dbReference>
<name>A0A7W9B5J0_9SPHN</name>